<comment type="caution">
    <text evidence="3">The sequence shown here is derived from an EMBL/GenBank/DDBJ whole genome shotgun (WGS) entry which is preliminary data.</text>
</comment>
<proteinExistence type="predicted"/>
<evidence type="ECO:0000313" key="4">
    <source>
        <dbReference type="Proteomes" id="UP001236369"/>
    </source>
</evidence>
<evidence type="ECO:0000256" key="2">
    <source>
        <dbReference type="SAM" id="SignalP"/>
    </source>
</evidence>
<sequence>MHTTTALTATFIALSMMTTVQAQVPMAPPGDAAATMREAGREASQAADAA</sequence>
<feature type="signal peptide" evidence="2">
    <location>
        <begin position="1"/>
        <end position="22"/>
    </location>
</feature>
<accession>A0ABU0HV39</accession>
<protein>
    <submittedName>
        <fullName evidence="3">Uncharacterized protein</fullName>
    </submittedName>
</protein>
<evidence type="ECO:0000313" key="3">
    <source>
        <dbReference type="EMBL" id="MDQ0445364.1"/>
    </source>
</evidence>
<name>A0ABU0HV39_9HYPH</name>
<gene>
    <name evidence="3" type="ORF">QO016_004893</name>
</gene>
<evidence type="ECO:0000256" key="1">
    <source>
        <dbReference type="SAM" id="MobiDB-lite"/>
    </source>
</evidence>
<keyword evidence="2" id="KW-0732">Signal</keyword>
<organism evidence="3 4">
    <name type="scientific">Methylobacterium persicinum</name>
    <dbReference type="NCBI Taxonomy" id="374426"/>
    <lineage>
        <taxon>Bacteria</taxon>
        <taxon>Pseudomonadati</taxon>
        <taxon>Pseudomonadota</taxon>
        <taxon>Alphaproteobacteria</taxon>
        <taxon>Hyphomicrobiales</taxon>
        <taxon>Methylobacteriaceae</taxon>
        <taxon>Methylobacterium</taxon>
    </lineage>
</organism>
<dbReference type="Proteomes" id="UP001236369">
    <property type="component" value="Unassembled WGS sequence"/>
</dbReference>
<dbReference type="RefSeq" id="WP_238252649.1">
    <property type="nucleotide sequence ID" value="NZ_BPQX01000058.1"/>
</dbReference>
<dbReference type="EMBL" id="JAUSVV010000027">
    <property type="protein sequence ID" value="MDQ0445364.1"/>
    <property type="molecule type" value="Genomic_DNA"/>
</dbReference>
<feature type="chain" id="PRO_5045290955" evidence="2">
    <location>
        <begin position="23"/>
        <end position="50"/>
    </location>
</feature>
<feature type="region of interest" description="Disordered" evidence="1">
    <location>
        <begin position="28"/>
        <end position="50"/>
    </location>
</feature>
<keyword evidence="4" id="KW-1185">Reference proteome</keyword>
<reference evidence="3 4" key="1">
    <citation type="submission" date="2023-07" db="EMBL/GenBank/DDBJ databases">
        <title>Genomic Encyclopedia of Type Strains, Phase IV (KMG-IV): sequencing the most valuable type-strain genomes for metagenomic binning, comparative biology and taxonomic classification.</title>
        <authorList>
            <person name="Goeker M."/>
        </authorList>
    </citation>
    <scope>NUCLEOTIDE SEQUENCE [LARGE SCALE GENOMIC DNA]</scope>
    <source>
        <strain evidence="3 4">DSM 19562</strain>
    </source>
</reference>